<dbReference type="Proteomes" id="UP000499080">
    <property type="component" value="Unassembled WGS sequence"/>
</dbReference>
<feature type="transmembrane region" description="Helical" evidence="2">
    <location>
        <begin position="61"/>
        <end position="83"/>
    </location>
</feature>
<evidence type="ECO:0000313" key="3">
    <source>
        <dbReference type="EMBL" id="GBM84502.1"/>
    </source>
</evidence>
<feature type="region of interest" description="Disordered" evidence="1">
    <location>
        <begin position="37"/>
        <end position="58"/>
    </location>
</feature>
<keyword evidence="2" id="KW-1133">Transmembrane helix</keyword>
<protein>
    <submittedName>
        <fullName evidence="3">Uncharacterized protein</fullName>
    </submittedName>
</protein>
<sequence>MEASVTTQREFSISHDCLMVLSDKGIKDLISISHSSESSSMQHMETNVTIQRESSTNHNSISSITMSSNIFIMIVPGALFSLYHHMA</sequence>
<gene>
    <name evidence="3" type="ORF">AVEN_67401_1</name>
</gene>
<evidence type="ECO:0000256" key="2">
    <source>
        <dbReference type="SAM" id="Phobius"/>
    </source>
</evidence>
<accession>A0A4Y2J5H2</accession>
<dbReference type="EMBL" id="BGPR01003164">
    <property type="protein sequence ID" value="GBM84502.1"/>
    <property type="molecule type" value="Genomic_DNA"/>
</dbReference>
<keyword evidence="2" id="KW-0812">Transmembrane</keyword>
<evidence type="ECO:0000313" key="4">
    <source>
        <dbReference type="Proteomes" id="UP000499080"/>
    </source>
</evidence>
<reference evidence="3 4" key="1">
    <citation type="journal article" date="2019" name="Sci. Rep.">
        <title>Orb-weaving spider Araneus ventricosus genome elucidates the spidroin gene catalogue.</title>
        <authorList>
            <person name="Kono N."/>
            <person name="Nakamura H."/>
            <person name="Ohtoshi R."/>
            <person name="Moran D.A.P."/>
            <person name="Shinohara A."/>
            <person name="Yoshida Y."/>
            <person name="Fujiwara M."/>
            <person name="Mori M."/>
            <person name="Tomita M."/>
            <person name="Arakawa K."/>
        </authorList>
    </citation>
    <scope>NUCLEOTIDE SEQUENCE [LARGE SCALE GENOMIC DNA]</scope>
</reference>
<dbReference type="AlphaFoldDB" id="A0A4Y2J5H2"/>
<evidence type="ECO:0000256" key="1">
    <source>
        <dbReference type="SAM" id="MobiDB-lite"/>
    </source>
</evidence>
<proteinExistence type="predicted"/>
<organism evidence="3 4">
    <name type="scientific">Araneus ventricosus</name>
    <name type="common">Orbweaver spider</name>
    <name type="synonym">Epeira ventricosa</name>
    <dbReference type="NCBI Taxonomy" id="182803"/>
    <lineage>
        <taxon>Eukaryota</taxon>
        <taxon>Metazoa</taxon>
        <taxon>Ecdysozoa</taxon>
        <taxon>Arthropoda</taxon>
        <taxon>Chelicerata</taxon>
        <taxon>Arachnida</taxon>
        <taxon>Araneae</taxon>
        <taxon>Araneomorphae</taxon>
        <taxon>Entelegynae</taxon>
        <taxon>Araneoidea</taxon>
        <taxon>Araneidae</taxon>
        <taxon>Araneus</taxon>
    </lineage>
</organism>
<keyword evidence="4" id="KW-1185">Reference proteome</keyword>
<name>A0A4Y2J5H2_ARAVE</name>
<keyword evidence="2" id="KW-0472">Membrane</keyword>
<comment type="caution">
    <text evidence="3">The sequence shown here is derived from an EMBL/GenBank/DDBJ whole genome shotgun (WGS) entry which is preliminary data.</text>
</comment>